<feature type="domain" description="C2H2-type" evidence="8">
    <location>
        <begin position="769"/>
        <end position="796"/>
    </location>
</feature>
<evidence type="ECO:0000259" key="8">
    <source>
        <dbReference type="PROSITE" id="PS50157"/>
    </source>
</evidence>
<evidence type="ECO:0000256" key="5">
    <source>
        <dbReference type="PROSITE-ProRule" id="PRU00042"/>
    </source>
</evidence>
<dbReference type="SUPFAM" id="SSF57667">
    <property type="entry name" value="beta-beta-alpha zinc fingers"/>
    <property type="match status" value="6"/>
</dbReference>
<accession>A0A3B3UIH6</accession>
<dbReference type="Proteomes" id="UP000261500">
    <property type="component" value="Unplaced"/>
</dbReference>
<dbReference type="GO" id="GO:0000978">
    <property type="term" value="F:RNA polymerase II cis-regulatory region sequence-specific DNA binding"/>
    <property type="evidence" value="ECO:0007669"/>
    <property type="project" value="TreeGrafter"/>
</dbReference>
<feature type="domain" description="C2H2-type" evidence="8">
    <location>
        <begin position="628"/>
        <end position="655"/>
    </location>
</feature>
<sequence length="830" mass="93843">MNTSDLRGIITERLGSATREVLAAVEEAVAGYEQEASGFRREIDRQRRQLELLQPQVKLHRGANKLIPDLQSQEEEGGEEEEQQPSGEAAESHSRPGNLSDEGAEPATTFRLNQEHLKDKHYGKPPRKRLVVSKFYNLRAMITELLRRAARDVLAAVEGTVAWSQEDESSFRRDVDGQRRQLELLQVGDQQADVPTQEVEVVVEEEEQQQLTGSHRTRTRTFSQSDQLLGSGVDGAEGLPLNDEDDGGDEEPIDTSRLKQEDLTDPDYEIPSRSAQVRGHPGGRRPGRPRLSSPADHLALRVRILEDSRTRVLSKAVFQHSAVLDLQCPRGLSEPGFLDLLRSRCPLLADGRPFDVFIAAKNRRLQPLAAQSLTPEQICSGGKPTLYIRLKESEEPSSSDAAAMKRDKTDLHSCPVDSSEEADPGLQAEDDNWSPDPEPQTAKRSRKRKEKRATQKTLGSKRSCKVCGAWYRQLGSLISHVWNHAGDPQGVCGACGEKFESADELKEHLRNHQKVHSCQHCGKTFVSVQSLTLHEAKHTGESRFRCGVCSKTFTNMASLNYHQWLHVEDKPHKCDVCLKTFGLESHLMSHKKLHTVKEKHVCDVCNRSFRLRRAMTQHRLTHSDDKQYACDVCGKRFKLEGSLKVHAKTHTERDRTFLCHVCCRTFLWKGTLMAHLKTHSSVRPFVCAVCSKGFWFKCDLKKHMRIHSDEAPYECSECGRRFKQKANLDSHIKIHMGIKRFVCGECGKECSRREHLKVHMRTHNGDKPYKCSVCDRAFTQSHCLKTHMKSHPTEGNLDPTQTQDMDENPALDPHQSHEMEGDPVLDPSET</sequence>
<proteinExistence type="predicted"/>
<feature type="domain" description="C2H2-type" evidence="8">
    <location>
        <begin position="741"/>
        <end position="768"/>
    </location>
</feature>
<feature type="domain" description="C2H2-type" evidence="8">
    <location>
        <begin position="713"/>
        <end position="740"/>
    </location>
</feature>
<keyword evidence="1" id="KW-0479">Metal-binding</keyword>
<dbReference type="PROSITE" id="PS50157">
    <property type="entry name" value="ZINC_FINGER_C2H2_2"/>
    <property type="match status" value="12"/>
</dbReference>
<feature type="domain" description="C2H2-type" evidence="8">
    <location>
        <begin position="544"/>
        <end position="571"/>
    </location>
</feature>
<feature type="domain" description="C2H2-type" evidence="8">
    <location>
        <begin position="490"/>
        <end position="517"/>
    </location>
</feature>
<feature type="coiled-coil region" evidence="6">
    <location>
        <begin position="22"/>
        <end position="49"/>
    </location>
</feature>
<dbReference type="FunFam" id="3.30.160.60:FF:000072">
    <property type="entry name" value="zinc finger protein 143 isoform X1"/>
    <property type="match status" value="1"/>
</dbReference>
<feature type="region of interest" description="Disordered" evidence="7">
    <location>
        <begin position="788"/>
        <end position="830"/>
    </location>
</feature>
<dbReference type="InterPro" id="IPR036236">
    <property type="entry name" value="Znf_C2H2_sf"/>
</dbReference>
<feature type="region of interest" description="Disordered" evidence="7">
    <location>
        <begin position="204"/>
        <end position="294"/>
    </location>
</feature>
<evidence type="ECO:0000313" key="10">
    <source>
        <dbReference type="Proteomes" id="UP000261500"/>
    </source>
</evidence>
<dbReference type="FunFam" id="3.30.160.60:FF:000100">
    <property type="entry name" value="Zinc finger 45-like"/>
    <property type="match status" value="1"/>
</dbReference>
<reference evidence="9" key="2">
    <citation type="submission" date="2025-09" db="UniProtKB">
        <authorList>
            <consortium name="Ensembl"/>
        </authorList>
    </citation>
    <scope>IDENTIFICATION</scope>
</reference>
<dbReference type="GO" id="GO:0008270">
    <property type="term" value="F:zinc ion binding"/>
    <property type="evidence" value="ECO:0007669"/>
    <property type="project" value="UniProtKB-KW"/>
</dbReference>
<feature type="domain" description="C2H2-type" evidence="8">
    <location>
        <begin position="516"/>
        <end position="543"/>
    </location>
</feature>
<dbReference type="STRING" id="48699.ENSPLAP00000012432"/>
<evidence type="ECO:0000256" key="4">
    <source>
        <dbReference type="ARBA" id="ARBA00022833"/>
    </source>
</evidence>
<evidence type="ECO:0000256" key="3">
    <source>
        <dbReference type="ARBA" id="ARBA00022771"/>
    </source>
</evidence>
<feature type="domain" description="C2H2-type" evidence="8">
    <location>
        <begin position="462"/>
        <end position="489"/>
    </location>
</feature>
<feature type="region of interest" description="Disordered" evidence="7">
    <location>
        <begin position="393"/>
        <end position="457"/>
    </location>
</feature>
<dbReference type="GO" id="GO:0045893">
    <property type="term" value="P:positive regulation of DNA-templated transcription"/>
    <property type="evidence" value="ECO:0007669"/>
    <property type="project" value="UniProtKB-ARBA"/>
</dbReference>
<dbReference type="GO" id="GO:0005694">
    <property type="term" value="C:chromosome"/>
    <property type="evidence" value="ECO:0007669"/>
    <property type="project" value="UniProtKB-ARBA"/>
</dbReference>
<dbReference type="GO" id="GO:0005634">
    <property type="term" value="C:nucleus"/>
    <property type="evidence" value="ECO:0007669"/>
    <property type="project" value="UniProtKB-ARBA"/>
</dbReference>
<dbReference type="PANTHER" id="PTHR23226:SF371">
    <property type="entry name" value="ZINC FINGER PROTEIN 112-LIKE PROTEIN"/>
    <property type="match status" value="1"/>
</dbReference>
<keyword evidence="10" id="KW-1185">Reference proteome</keyword>
<dbReference type="AlphaFoldDB" id="A0A3B3UIH6"/>
<feature type="compositionally biased region" description="Acidic residues" evidence="7">
    <location>
        <begin position="242"/>
        <end position="253"/>
    </location>
</feature>
<protein>
    <submittedName>
        <fullName evidence="9">Zinc finger protein 250-like</fullName>
    </submittedName>
</protein>
<evidence type="ECO:0000256" key="1">
    <source>
        <dbReference type="ARBA" id="ARBA00022723"/>
    </source>
</evidence>
<dbReference type="PANTHER" id="PTHR23226">
    <property type="entry name" value="ZINC FINGER AND SCAN DOMAIN-CONTAINING"/>
    <property type="match status" value="1"/>
</dbReference>
<evidence type="ECO:0000256" key="7">
    <source>
        <dbReference type="SAM" id="MobiDB-lite"/>
    </source>
</evidence>
<dbReference type="GO" id="GO:0000981">
    <property type="term" value="F:DNA-binding transcription factor activity, RNA polymerase II-specific"/>
    <property type="evidence" value="ECO:0007669"/>
    <property type="project" value="TreeGrafter"/>
</dbReference>
<dbReference type="Pfam" id="PF13912">
    <property type="entry name" value="zf-C2H2_6"/>
    <property type="match status" value="4"/>
</dbReference>
<name>A0A3B3UIH6_9TELE</name>
<feature type="domain" description="C2H2-type" evidence="8">
    <location>
        <begin position="685"/>
        <end position="712"/>
    </location>
</feature>
<evidence type="ECO:0000256" key="6">
    <source>
        <dbReference type="SAM" id="Coils"/>
    </source>
</evidence>
<dbReference type="FunFam" id="3.30.160.60:FF:000340">
    <property type="entry name" value="zinc finger protein 473 isoform X1"/>
    <property type="match status" value="1"/>
</dbReference>
<keyword evidence="4" id="KW-0862">Zinc</keyword>
<evidence type="ECO:0000313" key="9">
    <source>
        <dbReference type="Ensembl" id="ENSPLAP00000012432.1"/>
    </source>
</evidence>
<dbReference type="Ensembl" id="ENSPLAT00000020117.1">
    <property type="protein sequence ID" value="ENSPLAP00000012432.1"/>
    <property type="gene ID" value="ENSPLAG00000015721.1"/>
</dbReference>
<dbReference type="GeneTree" id="ENSGT01030000234576"/>
<dbReference type="FunFam" id="3.30.160.60:FF:001732">
    <property type="entry name" value="Zgc:162936"/>
    <property type="match status" value="1"/>
</dbReference>
<feature type="domain" description="C2H2-type" evidence="8">
    <location>
        <begin position="657"/>
        <end position="684"/>
    </location>
</feature>
<dbReference type="PROSITE" id="PS00028">
    <property type="entry name" value="ZINC_FINGER_C2H2_1"/>
    <property type="match status" value="12"/>
</dbReference>
<feature type="region of interest" description="Disordered" evidence="7">
    <location>
        <begin position="63"/>
        <end position="105"/>
    </location>
</feature>
<feature type="compositionally biased region" description="Acidic residues" evidence="7">
    <location>
        <begin position="72"/>
        <end position="83"/>
    </location>
</feature>
<dbReference type="Pfam" id="PF00096">
    <property type="entry name" value="zf-C2H2"/>
    <property type="match status" value="4"/>
</dbReference>
<keyword evidence="6" id="KW-0175">Coiled coil</keyword>
<feature type="compositionally biased region" description="Acidic residues" evidence="7">
    <location>
        <begin position="418"/>
        <end position="433"/>
    </location>
</feature>
<feature type="domain" description="C2H2-type" evidence="8">
    <location>
        <begin position="572"/>
        <end position="599"/>
    </location>
</feature>
<keyword evidence="2" id="KW-0677">Repeat</keyword>
<dbReference type="FunFam" id="3.30.160.60:FF:000086">
    <property type="entry name" value="transcription factor E4F1 isoform X1"/>
    <property type="match status" value="1"/>
</dbReference>
<feature type="domain" description="C2H2-type" evidence="8">
    <location>
        <begin position="600"/>
        <end position="627"/>
    </location>
</feature>
<dbReference type="FunFam" id="3.30.160.60:FF:001397">
    <property type="entry name" value="Datilografo, isoform A"/>
    <property type="match status" value="1"/>
</dbReference>
<evidence type="ECO:0000256" key="2">
    <source>
        <dbReference type="ARBA" id="ARBA00022737"/>
    </source>
</evidence>
<keyword evidence="3 5" id="KW-0863">Zinc-finger</keyword>
<dbReference type="SMART" id="SM00355">
    <property type="entry name" value="ZnF_C2H2"/>
    <property type="match status" value="12"/>
</dbReference>
<reference evidence="9" key="1">
    <citation type="submission" date="2025-08" db="UniProtKB">
        <authorList>
            <consortium name="Ensembl"/>
        </authorList>
    </citation>
    <scope>IDENTIFICATION</scope>
</reference>
<organism evidence="9 10">
    <name type="scientific">Poecilia latipinna</name>
    <name type="common">sailfin molly</name>
    <dbReference type="NCBI Taxonomy" id="48699"/>
    <lineage>
        <taxon>Eukaryota</taxon>
        <taxon>Metazoa</taxon>
        <taxon>Chordata</taxon>
        <taxon>Craniata</taxon>
        <taxon>Vertebrata</taxon>
        <taxon>Euteleostomi</taxon>
        <taxon>Actinopterygii</taxon>
        <taxon>Neopterygii</taxon>
        <taxon>Teleostei</taxon>
        <taxon>Neoteleostei</taxon>
        <taxon>Acanthomorphata</taxon>
        <taxon>Ovalentaria</taxon>
        <taxon>Atherinomorphae</taxon>
        <taxon>Cyprinodontiformes</taxon>
        <taxon>Poeciliidae</taxon>
        <taxon>Poeciliinae</taxon>
        <taxon>Poecilia</taxon>
    </lineage>
</organism>
<dbReference type="Gene3D" id="3.30.160.60">
    <property type="entry name" value="Classic Zinc Finger"/>
    <property type="match status" value="10"/>
</dbReference>
<dbReference type="InterPro" id="IPR013087">
    <property type="entry name" value="Znf_C2H2_type"/>
</dbReference>